<accession>A0A098BY55</accession>
<evidence type="ECO:0000313" key="4">
    <source>
        <dbReference type="Proteomes" id="UP000032417"/>
    </source>
</evidence>
<dbReference type="InterPro" id="IPR013320">
    <property type="entry name" value="ConA-like_dom_sf"/>
</dbReference>
<dbReference type="PANTHER" id="PTHR10963">
    <property type="entry name" value="GLYCOSYL HYDROLASE-RELATED"/>
    <property type="match status" value="1"/>
</dbReference>
<gene>
    <name evidence="3" type="ORF">ING2E5B_0327</name>
</gene>
<dbReference type="SUPFAM" id="SSF49899">
    <property type="entry name" value="Concanavalin A-like lectins/glucanases"/>
    <property type="match status" value="1"/>
</dbReference>
<dbReference type="PATRIC" id="fig|1562970.3.peg.324"/>
<dbReference type="InterPro" id="IPR000757">
    <property type="entry name" value="Beta-glucanase-like"/>
</dbReference>
<dbReference type="InterPro" id="IPR050546">
    <property type="entry name" value="Glycosyl_Hydrlase_16"/>
</dbReference>
<keyword evidence="4" id="KW-1185">Reference proteome</keyword>
<dbReference type="EMBL" id="LN515532">
    <property type="protein sequence ID" value="CEA15096.1"/>
    <property type="molecule type" value="Genomic_DNA"/>
</dbReference>
<comment type="similarity">
    <text evidence="1">Belongs to the glycosyl hydrolase 16 family.</text>
</comment>
<evidence type="ECO:0000313" key="3">
    <source>
        <dbReference type="EMBL" id="CEA15096.1"/>
    </source>
</evidence>
<reference evidence="3 4" key="1">
    <citation type="submission" date="2014-08" db="EMBL/GenBank/DDBJ databases">
        <authorList>
            <person name="Wibberg D."/>
        </authorList>
    </citation>
    <scope>NUCLEOTIDE SEQUENCE [LARGE SCALE GENOMIC DNA]</scope>
    <source>
        <strain evidence="4">ING2-E5B</strain>
    </source>
</reference>
<sequence length="264" mass="30348">MKYTSIIVIVLVMISGLVSCNSQRSKEIKAEWQLVWEEDFDGSDIDYTVWSKIPRGKSDWNNYMSDYDSLYEVANGNLILRGIVNNVLPNDTAPFITGGVYTKDKIVFGEGRLEIRAKLNGAKGAWPAFWMLPEDAQWPHGGEIDIMERLDYDSIVYQTVHTNYTYNLNIKNPPNGATAPINPEDYNTYAVEKRKDTLSFFVNNNLTFQYPRIETDKVGQFPFNDQDFYLLIDMQLGGSWVGKVDPETLPVEMYIDRVRFYTTP</sequence>
<dbReference type="PANTHER" id="PTHR10963:SF55">
    <property type="entry name" value="GLYCOSIDE HYDROLASE FAMILY 16 PROTEIN"/>
    <property type="match status" value="1"/>
</dbReference>
<dbReference type="OrthoDB" id="9809583at2"/>
<dbReference type="KEGG" id="pbt:ING2E5B_0327"/>
<dbReference type="HOGENOM" id="CLU_019533_0_1_10"/>
<protein>
    <submittedName>
        <fullName evidence="3">Endo-beta-galactosidase</fullName>
    </submittedName>
</protein>
<dbReference type="GO" id="GO:0004553">
    <property type="term" value="F:hydrolase activity, hydrolyzing O-glycosyl compounds"/>
    <property type="evidence" value="ECO:0007669"/>
    <property type="project" value="InterPro"/>
</dbReference>
<dbReference type="STRING" id="1562970.ING2E5B_0327"/>
<dbReference type="PROSITE" id="PS51257">
    <property type="entry name" value="PROKAR_LIPOPROTEIN"/>
    <property type="match status" value="1"/>
</dbReference>
<dbReference type="CDD" id="cd08023">
    <property type="entry name" value="GH16_laminarinase_like"/>
    <property type="match status" value="1"/>
</dbReference>
<organism evidence="3 4">
    <name type="scientific">Fermentimonas caenicola</name>
    <dbReference type="NCBI Taxonomy" id="1562970"/>
    <lineage>
        <taxon>Bacteria</taxon>
        <taxon>Pseudomonadati</taxon>
        <taxon>Bacteroidota</taxon>
        <taxon>Bacteroidia</taxon>
        <taxon>Bacteroidales</taxon>
        <taxon>Dysgonomonadaceae</taxon>
        <taxon>Fermentimonas</taxon>
    </lineage>
</organism>
<dbReference type="Pfam" id="PF00722">
    <property type="entry name" value="Glyco_hydro_16"/>
    <property type="match status" value="1"/>
</dbReference>
<proteinExistence type="inferred from homology"/>
<evidence type="ECO:0000256" key="1">
    <source>
        <dbReference type="ARBA" id="ARBA00006865"/>
    </source>
</evidence>
<dbReference type="Gene3D" id="2.60.120.200">
    <property type="match status" value="1"/>
</dbReference>
<dbReference type="GO" id="GO:0005975">
    <property type="term" value="P:carbohydrate metabolic process"/>
    <property type="evidence" value="ECO:0007669"/>
    <property type="project" value="InterPro"/>
</dbReference>
<name>A0A098BY55_9BACT</name>
<dbReference type="Proteomes" id="UP000032417">
    <property type="component" value="Chromosome 1"/>
</dbReference>
<evidence type="ECO:0000259" key="2">
    <source>
        <dbReference type="PROSITE" id="PS51762"/>
    </source>
</evidence>
<dbReference type="PROSITE" id="PS51762">
    <property type="entry name" value="GH16_2"/>
    <property type="match status" value="1"/>
</dbReference>
<feature type="domain" description="GH16" evidence="2">
    <location>
        <begin position="30"/>
        <end position="264"/>
    </location>
</feature>
<dbReference type="AlphaFoldDB" id="A0A098BY55"/>